<feature type="compositionally biased region" description="Low complexity" evidence="1">
    <location>
        <begin position="12"/>
        <end position="22"/>
    </location>
</feature>
<gene>
    <name evidence="2" type="ORF">GCM10010446_11170</name>
</gene>
<feature type="region of interest" description="Disordered" evidence="1">
    <location>
        <begin position="115"/>
        <end position="140"/>
    </location>
</feature>
<keyword evidence="3" id="KW-1185">Reference proteome</keyword>
<protein>
    <submittedName>
        <fullName evidence="2">Uncharacterized protein</fullName>
    </submittedName>
</protein>
<evidence type="ECO:0000313" key="3">
    <source>
        <dbReference type="Proteomes" id="UP001500403"/>
    </source>
</evidence>
<accession>A0ABN3WUK7</accession>
<dbReference type="Proteomes" id="UP001500403">
    <property type="component" value="Unassembled WGS sequence"/>
</dbReference>
<evidence type="ECO:0000313" key="2">
    <source>
        <dbReference type="EMBL" id="GAA2928440.1"/>
    </source>
</evidence>
<sequence length="140" mass="13262">MRGAAPQRHQTGQRAAGPCGAARGAGGGQDLAGVVVGDGPVRAEGQDGPGVAQVAAAPGAGRASAAEALGPFAGVAGAGVRGVGRLHRGDHAELGGAGGPVPGDGLDVLDAVAQPSDRAGGFDGVQDVAHGGVTVRTRPR</sequence>
<evidence type="ECO:0000256" key="1">
    <source>
        <dbReference type="SAM" id="MobiDB-lite"/>
    </source>
</evidence>
<name>A0ABN3WUK7_9ACTN</name>
<feature type="region of interest" description="Disordered" evidence="1">
    <location>
        <begin position="1"/>
        <end position="49"/>
    </location>
</feature>
<dbReference type="EMBL" id="BAAAUD010000013">
    <property type="protein sequence ID" value="GAA2928440.1"/>
    <property type="molecule type" value="Genomic_DNA"/>
</dbReference>
<proteinExistence type="predicted"/>
<organism evidence="2 3">
    <name type="scientific">Streptomyces enissocaesilis</name>
    <dbReference type="NCBI Taxonomy" id="332589"/>
    <lineage>
        <taxon>Bacteria</taxon>
        <taxon>Bacillati</taxon>
        <taxon>Actinomycetota</taxon>
        <taxon>Actinomycetes</taxon>
        <taxon>Kitasatosporales</taxon>
        <taxon>Streptomycetaceae</taxon>
        <taxon>Streptomyces</taxon>
        <taxon>Streptomyces rochei group</taxon>
    </lineage>
</organism>
<reference evidence="2 3" key="1">
    <citation type="journal article" date="2019" name="Int. J. Syst. Evol. Microbiol.">
        <title>The Global Catalogue of Microorganisms (GCM) 10K type strain sequencing project: providing services to taxonomists for standard genome sequencing and annotation.</title>
        <authorList>
            <consortium name="The Broad Institute Genomics Platform"/>
            <consortium name="The Broad Institute Genome Sequencing Center for Infectious Disease"/>
            <person name="Wu L."/>
            <person name="Ma J."/>
        </authorList>
    </citation>
    <scope>NUCLEOTIDE SEQUENCE [LARGE SCALE GENOMIC DNA]</scope>
    <source>
        <strain evidence="2 3">JCM 9088</strain>
    </source>
</reference>
<comment type="caution">
    <text evidence="2">The sequence shown here is derived from an EMBL/GenBank/DDBJ whole genome shotgun (WGS) entry which is preliminary data.</text>
</comment>